<dbReference type="PROSITE" id="PS51257">
    <property type="entry name" value="PROKAR_LIPOPROTEIN"/>
    <property type="match status" value="1"/>
</dbReference>
<accession>A0A3A3GNG5</accession>
<dbReference type="Proteomes" id="UP000266177">
    <property type="component" value="Unassembled WGS sequence"/>
</dbReference>
<reference evidence="3 4" key="1">
    <citation type="submission" date="2018-09" db="EMBL/GenBank/DDBJ databases">
        <title>Paenibacillus SK2017-BO5.</title>
        <authorList>
            <person name="Piskunova J.V."/>
            <person name="Dubiley S.A."/>
            <person name="Severinov K.V."/>
        </authorList>
    </citation>
    <scope>NUCLEOTIDE SEQUENCE [LARGE SCALE GENOMIC DNA]</scope>
    <source>
        <strain evidence="3 4">BO5</strain>
    </source>
</reference>
<feature type="region of interest" description="Disordered" evidence="1">
    <location>
        <begin position="44"/>
        <end position="79"/>
    </location>
</feature>
<evidence type="ECO:0000313" key="3">
    <source>
        <dbReference type="EMBL" id="RJG26774.1"/>
    </source>
</evidence>
<evidence type="ECO:0008006" key="5">
    <source>
        <dbReference type="Google" id="ProtNLM"/>
    </source>
</evidence>
<evidence type="ECO:0000313" key="4">
    <source>
        <dbReference type="Proteomes" id="UP000266177"/>
    </source>
</evidence>
<keyword evidence="2" id="KW-1133">Transmembrane helix</keyword>
<feature type="transmembrane region" description="Helical" evidence="2">
    <location>
        <begin position="16"/>
        <end position="36"/>
    </location>
</feature>
<name>A0A3A3GNG5_PANTH</name>
<evidence type="ECO:0000256" key="1">
    <source>
        <dbReference type="SAM" id="MobiDB-lite"/>
    </source>
</evidence>
<dbReference type="RefSeq" id="WP_119790327.1">
    <property type="nucleotide sequence ID" value="NZ_QYZD01000001.1"/>
</dbReference>
<dbReference type="OrthoDB" id="2577880at2"/>
<organism evidence="3 4">
    <name type="scientific">Paenibacillus thiaminolyticus</name>
    <name type="common">Bacillus thiaminolyticus</name>
    <dbReference type="NCBI Taxonomy" id="49283"/>
    <lineage>
        <taxon>Bacteria</taxon>
        <taxon>Bacillati</taxon>
        <taxon>Bacillota</taxon>
        <taxon>Bacilli</taxon>
        <taxon>Bacillales</taxon>
        <taxon>Paenibacillaceae</taxon>
        <taxon>Paenibacillus</taxon>
    </lineage>
</organism>
<feature type="compositionally biased region" description="Polar residues" evidence="1">
    <location>
        <begin position="44"/>
        <end position="57"/>
    </location>
</feature>
<evidence type="ECO:0000256" key="2">
    <source>
        <dbReference type="SAM" id="Phobius"/>
    </source>
</evidence>
<keyword evidence="2" id="KW-0812">Transmembrane</keyword>
<comment type="caution">
    <text evidence="3">The sequence shown here is derived from an EMBL/GenBank/DDBJ whole genome shotgun (WGS) entry which is preliminary data.</text>
</comment>
<gene>
    <name evidence="3" type="ORF">DQX05_01735</name>
</gene>
<sequence length="255" mass="28436">MSSKNGDDPKRNVHSIVTYTVCALSIAIGLTGCIGYRSEKTRSYDGNTTANYANRKTVQPLEKRPSTPTDSDIATPDYTAKGNSLERKRFARPELHRPNTLYVDRPLSALVSNIDGVAVGYVLRWNDTAYVSLTLDGTANGVNGRGGKGTREQYGMGRIETSGVLDDEMKRKVPRIATKHSPMRTLERMDDLSGEFLHTVDTAIRRHDPSLAKVYTSANKELFNSVSIHALRAYPGESLEPVQDIIREDLRRYMR</sequence>
<dbReference type="EMBL" id="QYZD01000001">
    <property type="protein sequence ID" value="RJG26774.1"/>
    <property type="molecule type" value="Genomic_DNA"/>
</dbReference>
<keyword evidence="2" id="KW-0472">Membrane</keyword>
<protein>
    <recommendedName>
        <fullName evidence="5">Sporulation lipoprotein YhcN/YlaJ (Spore_YhcN_YlaJ)</fullName>
    </recommendedName>
</protein>
<dbReference type="AlphaFoldDB" id="A0A3A3GNG5"/>
<proteinExistence type="predicted"/>